<organism evidence="2 3">
    <name type="scientific">Oculimacula yallundae</name>
    <dbReference type="NCBI Taxonomy" id="86028"/>
    <lineage>
        <taxon>Eukaryota</taxon>
        <taxon>Fungi</taxon>
        <taxon>Dikarya</taxon>
        <taxon>Ascomycota</taxon>
        <taxon>Pezizomycotina</taxon>
        <taxon>Leotiomycetes</taxon>
        <taxon>Helotiales</taxon>
        <taxon>Ploettnerulaceae</taxon>
        <taxon>Oculimacula</taxon>
    </lineage>
</organism>
<keyword evidence="3" id="KW-1185">Reference proteome</keyword>
<evidence type="ECO:0000256" key="1">
    <source>
        <dbReference type="SAM" id="Phobius"/>
    </source>
</evidence>
<reference evidence="2 3" key="1">
    <citation type="journal article" date="2024" name="Commun. Biol.">
        <title>Comparative genomic analysis of thermophilic fungi reveals convergent evolutionary adaptations and gene losses.</title>
        <authorList>
            <person name="Steindorff A.S."/>
            <person name="Aguilar-Pontes M.V."/>
            <person name="Robinson A.J."/>
            <person name="Andreopoulos B."/>
            <person name="LaButti K."/>
            <person name="Kuo A."/>
            <person name="Mondo S."/>
            <person name="Riley R."/>
            <person name="Otillar R."/>
            <person name="Haridas S."/>
            <person name="Lipzen A."/>
            <person name="Grimwood J."/>
            <person name="Schmutz J."/>
            <person name="Clum A."/>
            <person name="Reid I.D."/>
            <person name="Moisan M.C."/>
            <person name="Butler G."/>
            <person name="Nguyen T.T.M."/>
            <person name="Dewar K."/>
            <person name="Conant G."/>
            <person name="Drula E."/>
            <person name="Henrissat B."/>
            <person name="Hansel C."/>
            <person name="Singer S."/>
            <person name="Hutchinson M.I."/>
            <person name="de Vries R.P."/>
            <person name="Natvig D.O."/>
            <person name="Powell A.J."/>
            <person name="Tsang A."/>
            <person name="Grigoriev I.V."/>
        </authorList>
    </citation>
    <scope>NUCLEOTIDE SEQUENCE [LARGE SCALE GENOMIC DNA]</scope>
    <source>
        <strain evidence="2 3">CBS 494.80</strain>
    </source>
</reference>
<keyword evidence="1" id="KW-0812">Transmembrane</keyword>
<keyword evidence="1" id="KW-0472">Membrane</keyword>
<comment type="caution">
    <text evidence="2">The sequence shown here is derived from an EMBL/GenBank/DDBJ whole genome shotgun (WGS) entry which is preliminary data.</text>
</comment>
<dbReference type="Proteomes" id="UP001595075">
    <property type="component" value="Unassembled WGS sequence"/>
</dbReference>
<sequence>MSSRMEARFRRAVRLDGPPPPPIPNGVNGAAIARGIDWKELLPERQTIAIVGAIFTGLTGLATLYLGYKDRSEERKLKAEGEKWKVGTQLLVALGSGVMVVLSHAGPVVARMGMFA</sequence>
<keyword evidence="1" id="KW-1133">Transmembrane helix</keyword>
<protein>
    <recommendedName>
        <fullName evidence="4">HIG1 domain-containing protein</fullName>
    </recommendedName>
</protein>
<proteinExistence type="predicted"/>
<evidence type="ECO:0008006" key="4">
    <source>
        <dbReference type="Google" id="ProtNLM"/>
    </source>
</evidence>
<feature type="transmembrane region" description="Helical" evidence="1">
    <location>
        <begin position="48"/>
        <end position="68"/>
    </location>
</feature>
<dbReference type="EMBL" id="JAZHXI010000006">
    <property type="protein sequence ID" value="KAL2070870.1"/>
    <property type="molecule type" value="Genomic_DNA"/>
</dbReference>
<accession>A0ABR4CM35</accession>
<gene>
    <name evidence="2" type="ORF">VTL71DRAFT_13896</name>
</gene>
<name>A0ABR4CM35_9HELO</name>
<evidence type="ECO:0000313" key="3">
    <source>
        <dbReference type="Proteomes" id="UP001595075"/>
    </source>
</evidence>
<evidence type="ECO:0000313" key="2">
    <source>
        <dbReference type="EMBL" id="KAL2070870.1"/>
    </source>
</evidence>
<feature type="transmembrane region" description="Helical" evidence="1">
    <location>
        <begin position="88"/>
        <end position="110"/>
    </location>
</feature>